<keyword evidence="7" id="KW-0325">Glycoprotein</keyword>
<dbReference type="AlphaFoldDB" id="A0A5D2EYL4"/>
<evidence type="ECO:0000256" key="6">
    <source>
        <dbReference type="ARBA" id="ARBA00023157"/>
    </source>
</evidence>
<feature type="transmembrane region" description="Helical" evidence="10">
    <location>
        <begin position="77"/>
        <end position="99"/>
    </location>
</feature>
<keyword evidence="3" id="KW-0336">GPI-anchor</keyword>
<feature type="domain" description="X8" evidence="11">
    <location>
        <begin position="130"/>
        <end position="214"/>
    </location>
</feature>
<evidence type="ECO:0000313" key="12">
    <source>
        <dbReference type="EMBL" id="TYG98846.1"/>
    </source>
</evidence>
<dbReference type="EMBL" id="CM017697">
    <property type="protein sequence ID" value="TYG98846.1"/>
    <property type="molecule type" value="Genomic_DNA"/>
</dbReference>
<dbReference type="InterPro" id="IPR044788">
    <property type="entry name" value="X8_dom_prot"/>
</dbReference>
<evidence type="ECO:0000259" key="11">
    <source>
        <dbReference type="SMART" id="SM00768"/>
    </source>
</evidence>
<protein>
    <recommendedName>
        <fullName evidence="11">X8 domain-containing protein</fullName>
    </recommendedName>
</protein>
<dbReference type="PANTHER" id="PTHR31044">
    <property type="entry name" value="BETA-1,3 GLUCANASE"/>
    <property type="match status" value="1"/>
</dbReference>
<dbReference type="GO" id="GO:0098552">
    <property type="term" value="C:side of membrane"/>
    <property type="evidence" value="ECO:0007669"/>
    <property type="project" value="UniProtKB-KW"/>
</dbReference>
<dbReference type="SMART" id="SM00768">
    <property type="entry name" value="X8"/>
    <property type="match status" value="1"/>
</dbReference>
<feature type="compositionally biased region" description="Low complexity" evidence="9">
    <location>
        <begin position="220"/>
        <end position="248"/>
    </location>
</feature>
<evidence type="ECO:0000256" key="7">
    <source>
        <dbReference type="ARBA" id="ARBA00023180"/>
    </source>
</evidence>
<keyword evidence="5 10" id="KW-0472">Membrane</keyword>
<dbReference type="InterPro" id="IPR012946">
    <property type="entry name" value="X8"/>
</dbReference>
<dbReference type="PANTHER" id="PTHR31044:SF47">
    <property type="entry name" value="CARBOHYDRATE-BINDING X8 DOMAIN SUPERFAMILY PROTEIN"/>
    <property type="match status" value="1"/>
</dbReference>
<reference evidence="12 13" key="1">
    <citation type="submission" date="2019-06" db="EMBL/GenBank/DDBJ databases">
        <title>WGS assembly of Gossypium darwinii.</title>
        <authorList>
            <person name="Chen Z.J."/>
            <person name="Sreedasyam A."/>
            <person name="Ando A."/>
            <person name="Song Q."/>
            <person name="De L."/>
            <person name="Hulse-Kemp A."/>
            <person name="Ding M."/>
            <person name="Ye W."/>
            <person name="Kirkbride R."/>
            <person name="Jenkins J."/>
            <person name="Plott C."/>
            <person name="Lovell J."/>
            <person name="Lin Y.-M."/>
            <person name="Vaughn R."/>
            <person name="Liu B."/>
            <person name="Li W."/>
            <person name="Simpson S."/>
            <person name="Scheffler B."/>
            <person name="Saski C."/>
            <person name="Grover C."/>
            <person name="Hu G."/>
            <person name="Conover J."/>
            <person name="Carlson J."/>
            <person name="Shu S."/>
            <person name="Boston L."/>
            <person name="Williams M."/>
            <person name="Peterson D."/>
            <person name="Mcgee K."/>
            <person name="Jones D."/>
            <person name="Wendel J."/>
            <person name="Stelly D."/>
            <person name="Grimwood J."/>
            <person name="Schmutz J."/>
        </authorList>
    </citation>
    <scope>NUCLEOTIDE SEQUENCE [LARGE SCALE GENOMIC DNA]</scope>
    <source>
        <strain evidence="12">1808015.09</strain>
    </source>
</reference>
<evidence type="ECO:0000256" key="3">
    <source>
        <dbReference type="ARBA" id="ARBA00022622"/>
    </source>
</evidence>
<keyword evidence="4" id="KW-0732">Signal</keyword>
<evidence type="ECO:0000256" key="1">
    <source>
        <dbReference type="ARBA" id="ARBA00004609"/>
    </source>
</evidence>
<keyword evidence="10" id="KW-1133">Transmembrane helix</keyword>
<dbReference type="GO" id="GO:0009506">
    <property type="term" value="C:plasmodesma"/>
    <property type="evidence" value="ECO:0007669"/>
    <property type="project" value="UniProtKB-ARBA"/>
</dbReference>
<dbReference type="Gene3D" id="1.20.58.1040">
    <property type="match status" value="1"/>
</dbReference>
<dbReference type="FunFam" id="1.20.58.1040:FF:000001">
    <property type="entry name" value="Glucan endo-1,3-beta-glucosidase 4"/>
    <property type="match status" value="1"/>
</dbReference>
<keyword evidence="8" id="KW-0449">Lipoprotein</keyword>
<evidence type="ECO:0000256" key="8">
    <source>
        <dbReference type="ARBA" id="ARBA00023288"/>
    </source>
</evidence>
<feature type="region of interest" description="Disordered" evidence="9">
    <location>
        <begin position="220"/>
        <end position="270"/>
    </location>
</feature>
<name>A0A5D2EYL4_GOSDA</name>
<evidence type="ECO:0000256" key="4">
    <source>
        <dbReference type="ARBA" id="ARBA00022729"/>
    </source>
</evidence>
<proteinExistence type="predicted"/>
<feature type="transmembrane region" description="Helical" evidence="10">
    <location>
        <begin position="111"/>
        <end position="134"/>
    </location>
</feature>
<dbReference type="Proteomes" id="UP000323506">
    <property type="component" value="Chromosome A10"/>
</dbReference>
<keyword evidence="6" id="KW-1015">Disulfide bond</keyword>
<keyword evidence="13" id="KW-1185">Reference proteome</keyword>
<keyword evidence="2" id="KW-1003">Cell membrane</keyword>
<evidence type="ECO:0000256" key="9">
    <source>
        <dbReference type="SAM" id="MobiDB-lite"/>
    </source>
</evidence>
<evidence type="ECO:0000256" key="5">
    <source>
        <dbReference type="ARBA" id="ARBA00023136"/>
    </source>
</evidence>
<sequence length="303" mass="32533">MVDNYKFGLLIQDSLRLKTQSNSLSFQCIHKSANKTPHNLRKQNPHYTIYIYIKADQKKNKKNKAEKKRSSSSPLPLFFPYSSLFISLSLSLSCFTILINSSPMALPALKLPLFFLSLLLTTFSVADGASWCVARSDASNQALQTALDYACASGADCTPLQSDGLCFLPNTIQAHASYAFNSYYQRRAMAPGSCDFAGTATVAKTDPSYGSCMYPSSPSTAGGLPTPTTPTTVTNNPTAPTTTTTAPLGGAGGSNGLNNPGLTPPFPTTDESRASFDSIVNTSSMSLMLLVVLSFILHSVWIF</sequence>
<evidence type="ECO:0000256" key="10">
    <source>
        <dbReference type="SAM" id="Phobius"/>
    </source>
</evidence>
<feature type="transmembrane region" description="Helical" evidence="10">
    <location>
        <begin position="279"/>
        <end position="302"/>
    </location>
</feature>
<keyword evidence="10" id="KW-0812">Transmembrane</keyword>
<evidence type="ECO:0000313" key="13">
    <source>
        <dbReference type="Proteomes" id="UP000323506"/>
    </source>
</evidence>
<dbReference type="GO" id="GO:0005886">
    <property type="term" value="C:plasma membrane"/>
    <property type="evidence" value="ECO:0007669"/>
    <property type="project" value="UniProtKB-SubCell"/>
</dbReference>
<dbReference type="Pfam" id="PF07983">
    <property type="entry name" value="X8"/>
    <property type="match status" value="1"/>
</dbReference>
<gene>
    <name evidence="12" type="ORF">ES288_A10G149600v1</name>
</gene>
<comment type="subcellular location">
    <subcellularLocation>
        <location evidence="1">Cell membrane</location>
        <topology evidence="1">Lipid-anchor</topology>
        <topology evidence="1">GPI-anchor</topology>
    </subcellularLocation>
</comment>
<evidence type="ECO:0000256" key="2">
    <source>
        <dbReference type="ARBA" id="ARBA00022475"/>
    </source>
</evidence>
<organism evidence="12 13">
    <name type="scientific">Gossypium darwinii</name>
    <name type="common">Darwin's cotton</name>
    <name type="synonym">Gossypium barbadense var. darwinii</name>
    <dbReference type="NCBI Taxonomy" id="34276"/>
    <lineage>
        <taxon>Eukaryota</taxon>
        <taxon>Viridiplantae</taxon>
        <taxon>Streptophyta</taxon>
        <taxon>Embryophyta</taxon>
        <taxon>Tracheophyta</taxon>
        <taxon>Spermatophyta</taxon>
        <taxon>Magnoliopsida</taxon>
        <taxon>eudicotyledons</taxon>
        <taxon>Gunneridae</taxon>
        <taxon>Pentapetalae</taxon>
        <taxon>rosids</taxon>
        <taxon>malvids</taxon>
        <taxon>Malvales</taxon>
        <taxon>Malvaceae</taxon>
        <taxon>Malvoideae</taxon>
        <taxon>Gossypium</taxon>
    </lineage>
</organism>
<accession>A0A5D2EYL4</accession>